<dbReference type="Pfam" id="PF01522">
    <property type="entry name" value="Polysacc_deac_1"/>
    <property type="match status" value="1"/>
</dbReference>
<evidence type="ECO:0000259" key="1">
    <source>
        <dbReference type="PROSITE" id="PS51677"/>
    </source>
</evidence>
<dbReference type="HOGENOM" id="CLU_619206_0_0_9"/>
<protein>
    <submittedName>
        <fullName evidence="2">Putative delta-lactam-biosynthetic de-N-acetylase</fullName>
    </submittedName>
</protein>
<dbReference type="SUPFAM" id="SSF88713">
    <property type="entry name" value="Glycoside hydrolase/deacetylase"/>
    <property type="match status" value="1"/>
</dbReference>
<dbReference type="PANTHER" id="PTHR10587:SF78">
    <property type="entry name" value="PEPTIDOGLYCAN-N-ACETYLMURAMIC ACID DEACETYLASE PDAA"/>
    <property type="match status" value="1"/>
</dbReference>
<dbReference type="RefSeq" id="WP_005602228.1">
    <property type="nucleotide sequence ID" value="NZ_GG663522.1"/>
</dbReference>
<dbReference type="PROSITE" id="PS51257">
    <property type="entry name" value="PROKAR_LIPOPROTEIN"/>
    <property type="match status" value="1"/>
</dbReference>
<proteinExistence type="predicted"/>
<evidence type="ECO:0000313" key="3">
    <source>
        <dbReference type="Proteomes" id="UP000006238"/>
    </source>
</evidence>
<evidence type="ECO:0000313" key="2">
    <source>
        <dbReference type="EMBL" id="EFF68905.1"/>
    </source>
</evidence>
<dbReference type="Gene3D" id="3.20.20.370">
    <property type="entry name" value="Glycoside hydrolase/deacetylase"/>
    <property type="match status" value="1"/>
</dbReference>
<name>D4RYT1_9FIRM</name>
<reference evidence="2 3" key="1">
    <citation type="submission" date="2010-02" db="EMBL/GenBank/DDBJ databases">
        <authorList>
            <person name="Weinstock G."/>
            <person name="Sodergren E."/>
            <person name="Clifton S."/>
            <person name="Fulton L."/>
            <person name="Fulton B."/>
            <person name="Courtney L."/>
            <person name="Fronick C."/>
            <person name="Harrison M."/>
            <person name="Strong C."/>
            <person name="Farmer C."/>
            <person name="Delahaunty K."/>
            <person name="Markovic C."/>
            <person name="Hall O."/>
            <person name="Minx P."/>
            <person name="Tomlinson C."/>
            <person name="Mitreva M."/>
            <person name="Nelson J."/>
            <person name="Hou S."/>
            <person name="Wollam A."/>
            <person name="Pepin K.H."/>
            <person name="Johnson M."/>
            <person name="Bhonagiri V."/>
            <person name="Zhang X."/>
            <person name="Suruliraj S."/>
            <person name="Warren W."/>
            <person name="Chinwalla A."/>
            <person name="Mardis E.R."/>
            <person name="Wilson R.K."/>
        </authorList>
    </citation>
    <scope>NUCLEOTIDE SEQUENCE [LARGE SCALE GENOMIC DNA]</scope>
    <source>
        <strain evidence="2 3">DSM 2876</strain>
    </source>
</reference>
<dbReference type="PANTHER" id="PTHR10587">
    <property type="entry name" value="GLYCOSYL TRANSFERASE-RELATED"/>
    <property type="match status" value="1"/>
</dbReference>
<dbReference type="GO" id="GO:0005975">
    <property type="term" value="P:carbohydrate metabolic process"/>
    <property type="evidence" value="ECO:0007669"/>
    <property type="project" value="InterPro"/>
</dbReference>
<dbReference type="GO" id="GO:0016020">
    <property type="term" value="C:membrane"/>
    <property type="evidence" value="ECO:0007669"/>
    <property type="project" value="TreeGrafter"/>
</dbReference>
<gene>
    <name evidence="2" type="ORF">BUTYVIB_00992</name>
</gene>
<dbReference type="GeneID" id="98918866"/>
<dbReference type="STRING" id="45851.BHV86_05400"/>
<dbReference type="GO" id="GO:0016810">
    <property type="term" value="F:hydrolase activity, acting on carbon-nitrogen (but not peptide) bonds"/>
    <property type="evidence" value="ECO:0007669"/>
    <property type="project" value="InterPro"/>
</dbReference>
<dbReference type="InterPro" id="IPR002509">
    <property type="entry name" value="NODB_dom"/>
</dbReference>
<organism evidence="2 3">
    <name type="scientific">Eshraghiella crossota DSM 2876</name>
    <dbReference type="NCBI Taxonomy" id="511680"/>
    <lineage>
        <taxon>Bacteria</taxon>
        <taxon>Bacillati</taxon>
        <taxon>Bacillota</taxon>
        <taxon>Clostridia</taxon>
        <taxon>Lachnospirales</taxon>
        <taxon>Lachnospiraceae</taxon>
        <taxon>Eshraghiella</taxon>
    </lineage>
</organism>
<comment type="caution">
    <text evidence="2">The sequence shown here is derived from an EMBL/GenBank/DDBJ whole genome shotgun (WGS) entry which is preliminary data.</text>
</comment>
<dbReference type="InterPro" id="IPR011330">
    <property type="entry name" value="Glyco_hydro/deAcase_b/a-brl"/>
</dbReference>
<dbReference type="Proteomes" id="UP000006238">
    <property type="component" value="Unassembled WGS sequence"/>
</dbReference>
<dbReference type="eggNOG" id="COG0726">
    <property type="taxonomic scope" value="Bacteria"/>
</dbReference>
<accession>D4RYT1</accession>
<keyword evidence="3" id="KW-1185">Reference proteome</keyword>
<dbReference type="InterPro" id="IPR050248">
    <property type="entry name" value="Polysacc_deacetylase_ArnD"/>
</dbReference>
<dbReference type="PROSITE" id="PS51677">
    <property type="entry name" value="NODB"/>
    <property type="match status" value="1"/>
</dbReference>
<sequence length="442" mass="49732">MKKRLAIIAAIFLTATATGCGNRNGNINLYREEFEVNVGSGISTELKDYVRAPKKVLREMTLDLSEVNKDVIGVYTATINYKDESKTFRIKVTDTEEPEITLERSTFYFEVSADLALPDVVKSVNDYSEVTYGFSDNITAADSKKNMINNLSFDKVGKYNCEVIARDEYGNCAVKGFEVNIVEAGKMPSNIMGDGKYSPYMNNNTGINVKDINSLSTDGVYYGIGNTFDETTNRPNLAFYELKYGDYKVDFIQPESNYVWLTFNEILEYGNTDKILDTLKEKNVSAVFFITKNYAEKNPELIKRMIDEGHVLGNYTDTGEEIPGLSVNSLTTRMDVLYNYVYETYGYEMYLFRAPSGYFSEQALALAGQLGYRTVFWSYAYSDWDVNNQPEVSQALSNALNKAHGGAIYQLSGSSSTNRDMLGDFIDGIRSKGLEFAVYDKN</sequence>
<feature type="domain" description="NodB homology" evidence="1">
    <location>
        <begin position="257"/>
        <end position="437"/>
    </location>
</feature>
<dbReference type="EMBL" id="ABWN01000023">
    <property type="protein sequence ID" value="EFF68905.1"/>
    <property type="molecule type" value="Genomic_DNA"/>
</dbReference>
<dbReference type="AlphaFoldDB" id="D4RYT1"/>